<accession>A0AAN9IEL4</accession>
<comment type="subcellular location">
    <subcellularLocation>
        <location evidence="1">Nucleus</location>
    </subcellularLocation>
</comment>
<evidence type="ECO:0000313" key="8">
    <source>
        <dbReference type="Proteomes" id="UP001372338"/>
    </source>
</evidence>
<dbReference type="PROSITE" id="PS51005">
    <property type="entry name" value="NAC"/>
    <property type="match status" value="1"/>
</dbReference>
<dbReference type="GO" id="GO:0005634">
    <property type="term" value="C:nucleus"/>
    <property type="evidence" value="ECO:0007669"/>
    <property type="project" value="UniProtKB-SubCell"/>
</dbReference>
<dbReference type="Pfam" id="PF02365">
    <property type="entry name" value="NAM"/>
    <property type="match status" value="1"/>
</dbReference>
<feature type="domain" description="NAC" evidence="6">
    <location>
        <begin position="11"/>
        <end position="159"/>
    </location>
</feature>
<keyword evidence="2" id="KW-0805">Transcription regulation</keyword>
<dbReference type="PANTHER" id="PTHR31989">
    <property type="entry name" value="NAC DOMAIN-CONTAINING PROTEIN 82-RELATED"/>
    <property type="match status" value="1"/>
</dbReference>
<keyword evidence="8" id="KW-1185">Reference proteome</keyword>
<proteinExistence type="predicted"/>
<reference evidence="7 8" key="1">
    <citation type="submission" date="2024-01" db="EMBL/GenBank/DDBJ databases">
        <title>The genomes of 5 underutilized Papilionoideae crops provide insights into root nodulation and disease resistanc.</title>
        <authorList>
            <person name="Yuan L."/>
        </authorList>
    </citation>
    <scope>NUCLEOTIDE SEQUENCE [LARGE SCALE GENOMIC DNA]</scope>
    <source>
        <strain evidence="7">ZHUSHIDOU_FW_LH</strain>
        <tissue evidence="7">Leaf</tissue>
    </source>
</reference>
<comment type="caution">
    <text evidence="7">The sequence shown here is derived from an EMBL/GenBank/DDBJ whole genome shotgun (WGS) entry which is preliminary data.</text>
</comment>
<dbReference type="Proteomes" id="UP001372338">
    <property type="component" value="Unassembled WGS sequence"/>
</dbReference>
<protein>
    <recommendedName>
        <fullName evidence="6">NAC domain-containing protein</fullName>
    </recommendedName>
</protein>
<name>A0AAN9IEL4_CROPI</name>
<sequence length="486" mass="55234">MGSRFPILDYMPVGFRFSPTEEELVNHYLKLKLLHGDASPDTIIPVLDLRKHEPKDIPAIKSDDHEWYFFTPLVYKYPNSQRCDRSTKHGYWKVTGKGRDIKINGTNDVIGTMRTLVFHERHLPRGRDVKTDFVIHEYHHATIADVSKRNMVLCRLKNEPKKVAEEEEADVPIRDEPESSIHVDHDYANAVGLTLQEEMNVESIISQAEGYDFPITQQSPMAIEQGALFANSPCLNAYGRNESNMPFEIPHFANDVIKEYSEEETDANEFVNSILVDEDIASTSECHVYKMVKDSFVSALGGPKRASRQKLPEGGFCVCGMQTPLQTCTKSSHGAVYGGTHPLSPNDFWGVESSSCDSNVDKPLEINCSEISSSPYILRRLENQYDPRTDDFVSQRVAARRSQTQRKQKIWNSTCPEHMLENFNGSMDDTTTEHEQEDIGFKVKNAMLSPREVERGMWPEDYSLSDHARLTAVFSPARMRCCVSQL</sequence>
<dbReference type="GO" id="GO:0006355">
    <property type="term" value="P:regulation of DNA-templated transcription"/>
    <property type="evidence" value="ECO:0007669"/>
    <property type="project" value="InterPro"/>
</dbReference>
<evidence type="ECO:0000313" key="7">
    <source>
        <dbReference type="EMBL" id="KAK7275469.1"/>
    </source>
</evidence>
<evidence type="ECO:0000256" key="3">
    <source>
        <dbReference type="ARBA" id="ARBA00023125"/>
    </source>
</evidence>
<dbReference type="InterPro" id="IPR003441">
    <property type="entry name" value="NAC-dom"/>
</dbReference>
<dbReference type="InterPro" id="IPR036093">
    <property type="entry name" value="NAC_dom_sf"/>
</dbReference>
<dbReference type="GO" id="GO:0003677">
    <property type="term" value="F:DNA binding"/>
    <property type="evidence" value="ECO:0007669"/>
    <property type="project" value="UniProtKB-KW"/>
</dbReference>
<keyword evidence="5" id="KW-0539">Nucleus</keyword>
<evidence type="ECO:0000256" key="2">
    <source>
        <dbReference type="ARBA" id="ARBA00023015"/>
    </source>
</evidence>
<dbReference type="Gene3D" id="2.170.150.80">
    <property type="entry name" value="NAC domain"/>
    <property type="match status" value="1"/>
</dbReference>
<evidence type="ECO:0000256" key="4">
    <source>
        <dbReference type="ARBA" id="ARBA00023163"/>
    </source>
</evidence>
<dbReference type="EMBL" id="JAYWIO010000003">
    <property type="protein sequence ID" value="KAK7275469.1"/>
    <property type="molecule type" value="Genomic_DNA"/>
</dbReference>
<dbReference type="AlphaFoldDB" id="A0AAN9IEL4"/>
<dbReference type="SUPFAM" id="SSF101941">
    <property type="entry name" value="NAC domain"/>
    <property type="match status" value="1"/>
</dbReference>
<evidence type="ECO:0000256" key="1">
    <source>
        <dbReference type="ARBA" id="ARBA00004123"/>
    </source>
</evidence>
<evidence type="ECO:0000256" key="5">
    <source>
        <dbReference type="ARBA" id="ARBA00023242"/>
    </source>
</evidence>
<keyword evidence="3" id="KW-0238">DNA-binding</keyword>
<evidence type="ECO:0000259" key="6">
    <source>
        <dbReference type="PROSITE" id="PS51005"/>
    </source>
</evidence>
<gene>
    <name evidence="7" type="ORF">RIF29_16586</name>
</gene>
<organism evidence="7 8">
    <name type="scientific">Crotalaria pallida</name>
    <name type="common">Smooth rattlebox</name>
    <name type="synonym">Crotalaria striata</name>
    <dbReference type="NCBI Taxonomy" id="3830"/>
    <lineage>
        <taxon>Eukaryota</taxon>
        <taxon>Viridiplantae</taxon>
        <taxon>Streptophyta</taxon>
        <taxon>Embryophyta</taxon>
        <taxon>Tracheophyta</taxon>
        <taxon>Spermatophyta</taxon>
        <taxon>Magnoliopsida</taxon>
        <taxon>eudicotyledons</taxon>
        <taxon>Gunneridae</taxon>
        <taxon>Pentapetalae</taxon>
        <taxon>rosids</taxon>
        <taxon>fabids</taxon>
        <taxon>Fabales</taxon>
        <taxon>Fabaceae</taxon>
        <taxon>Papilionoideae</taxon>
        <taxon>50 kb inversion clade</taxon>
        <taxon>genistoids sensu lato</taxon>
        <taxon>core genistoids</taxon>
        <taxon>Crotalarieae</taxon>
        <taxon>Crotalaria</taxon>
    </lineage>
</organism>
<keyword evidence="4" id="KW-0804">Transcription</keyword>